<dbReference type="Proteomes" id="UP000214646">
    <property type="component" value="Unassembled WGS sequence"/>
</dbReference>
<protein>
    <submittedName>
        <fullName evidence="1">Uncharacterized protein</fullName>
    </submittedName>
</protein>
<accession>A0A225DFW6</accession>
<organism evidence="1 2">
    <name type="scientific">Fimbriiglobus ruber</name>
    <dbReference type="NCBI Taxonomy" id="1908690"/>
    <lineage>
        <taxon>Bacteria</taxon>
        <taxon>Pseudomonadati</taxon>
        <taxon>Planctomycetota</taxon>
        <taxon>Planctomycetia</taxon>
        <taxon>Gemmatales</taxon>
        <taxon>Gemmataceae</taxon>
        <taxon>Fimbriiglobus</taxon>
    </lineage>
</organism>
<evidence type="ECO:0000313" key="2">
    <source>
        <dbReference type="Proteomes" id="UP000214646"/>
    </source>
</evidence>
<keyword evidence="2" id="KW-1185">Reference proteome</keyword>
<name>A0A225DFW6_9BACT</name>
<sequence length="43" mass="4686">MVKVTVLRVKYMNTAHGSKPAKMNSVTQDGFHAYVSFFPAVAG</sequence>
<dbReference type="AlphaFoldDB" id="A0A225DFW6"/>
<dbReference type="EMBL" id="NIDE01000014">
    <property type="protein sequence ID" value="OWK38534.1"/>
    <property type="molecule type" value="Genomic_DNA"/>
</dbReference>
<evidence type="ECO:0000313" key="1">
    <source>
        <dbReference type="EMBL" id="OWK38534.1"/>
    </source>
</evidence>
<reference evidence="2" key="1">
    <citation type="submission" date="2017-06" db="EMBL/GenBank/DDBJ databases">
        <title>Genome analysis of Fimbriiglobus ruber SP5, the first member of the order Planctomycetales with confirmed chitinolytic capability.</title>
        <authorList>
            <person name="Ravin N.V."/>
            <person name="Rakitin A.L."/>
            <person name="Ivanova A.A."/>
            <person name="Beletsky A.V."/>
            <person name="Kulichevskaya I.S."/>
            <person name="Mardanov A.V."/>
            <person name="Dedysh S.N."/>
        </authorList>
    </citation>
    <scope>NUCLEOTIDE SEQUENCE [LARGE SCALE GENOMIC DNA]</scope>
    <source>
        <strain evidence="2">SP5</strain>
    </source>
</reference>
<gene>
    <name evidence="1" type="ORF">FRUB_07654</name>
</gene>
<proteinExistence type="predicted"/>
<comment type="caution">
    <text evidence="1">The sequence shown here is derived from an EMBL/GenBank/DDBJ whole genome shotgun (WGS) entry which is preliminary data.</text>
</comment>